<gene>
    <name evidence="1" type="ORF">CJD38_04470</name>
</gene>
<dbReference type="AlphaFoldDB" id="A0A2T5MH96"/>
<proteinExistence type="predicted"/>
<evidence type="ECO:0000313" key="2">
    <source>
        <dbReference type="Proteomes" id="UP000244248"/>
    </source>
</evidence>
<protein>
    <submittedName>
        <fullName evidence="1">Uncharacterized protein</fullName>
    </submittedName>
</protein>
<keyword evidence="2" id="KW-1185">Reference proteome</keyword>
<name>A0A2T5MH96_9GAMM</name>
<sequence length="153" mass="16739">MNRASPQKILKTTLHWAPPIAAVMLSACSYLMPQPPPKPAKLQRPAVVVDTQQKERARQALQKATSSSNEYSACVMFSTSTHRGNHISATEVAAAACANCAPKLDDYEKGMLAYYEDSPVKTLASAKERAHDRRVELEQTTRDAAIRSLAKAN</sequence>
<organism evidence="1 2">
    <name type="scientific">Stenotrophobium rhamnosiphilum</name>
    <dbReference type="NCBI Taxonomy" id="2029166"/>
    <lineage>
        <taxon>Bacteria</taxon>
        <taxon>Pseudomonadati</taxon>
        <taxon>Pseudomonadota</taxon>
        <taxon>Gammaproteobacteria</taxon>
        <taxon>Nevskiales</taxon>
        <taxon>Nevskiaceae</taxon>
        <taxon>Stenotrophobium</taxon>
    </lineage>
</organism>
<dbReference type="PROSITE" id="PS51257">
    <property type="entry name" value="PROKAR_LIPOPROTEIN"/>
    <property type="match status" value="1"/>
</dbReference>
<dbReference type="Proteomes" id="UP000244248">
    <property type="component" value="Unassembled WGS sequence"/>
</dbReference>
<comment type="caution">
    <text evidence="1">The sequence shown here is derived from an EMBL/GenBank/DDBJ whole genome shotgun (WGS) entry which is preliminary data.</text>
</comment>
<dbReference type="EMBL" id="QANS01000002">
    <property type="protein sequence ID" value="PTU31944.1"/>
    <property type="molecule type" value="Genomic_DNA"/>
</dbReference>
<dbReference type="RefSeq" id="WP_107939134.1">
    <property type="nucleotide sequence ID" value="NZ_QANS01000002.1"/>
</dbReference>
<reference evidence="1 2" key="1">
    <citation type="submission" date="2018-04" db="EMBL/GenBank/DDBJ databases">
        <title>Novel species isolated from glacier.</title>
        <authorList>
            <person name="Liu Q."/>
            <person name="Xin Y.-H."/>
        </authorList>
    </citation>
    <scope>NUCLEOTIDE SEQUENCE [LARGE SCALE GENOMIC DNA]</scope>
    <source>
        <strain evidence="1 2">GT1R17</strain>
    </source>
</reference>
<accession>A0A2T5MH96</accession>
<evidence type="ECO:0000313" key="1">
    <source>
        <dbReference type="EMBL" id="PTU31944.1"/>
    </source>
</evidence>